<gene>
    <name evidence="2" type="ORF">QR46_4419</name>
</gene>
<dbReference type="AlphaFoldDB" id="A0A132NNK5"/>
<feature type="coiled-coil region" evidence="1">
    <location>
        <begin position="110"/>
        <end position="145"/>
    </location>
</feature>
<protein>
    <recommendedName>
        <fullName evidence="4">rRNA processing protein</fullName>
    </recommendedName>
</protein>
<evidence type="ECO:0008006" key="4">
    <source>
        <dbReference type="Google" id="ProtNLM"/>
    </source>
</evidence>
<dbReference type="InterPro" id="IPR013730">
    <property type="entry name" value="Fyv7/TAP26"/>
</dbReference>
<dbReference type="Proteomes" id="UP000070089">
    <property type="component" value="Unassembled WGS sequence"/>
</dbReference>
<accession>A0A132NNK5</accession>
<dbReference type="OrthoDB" id="10254103at2759"/>
<dbReference type="Pfam" id="PF08524">
    <property type="entry name" value="rRNA_processing"/>
    <property type="match status" value="1"/>
</dbReference>
<dbReference type="VEuPathDB" id="GiardiaDB:QR46_4419"/>
<dbReference type="EMBL" id="JXTI01000169">
    <property type="protein sequence ID" value="KWX11624.1"/>
    <property type="molecule type" value="Genomic_DNA"/>
</dbReference>
<proteinExistence type="predicted"/>
<name>A0A132NNK5_GIAIN</name>
<evidence type="ECO:0000313" key="2">
    <source>
        <dbReference type="EMBL" id="KWX11624.1"/>
    </source>
</evidence>
<organism evidence="2 3">
    <name type="scientific">Giardia duodenalis assemblage B</name>
    <dbReference type="NCBI Taxonomy" id="1394984"/>
    <lineage>
        <taxon>Eukaryota</taxon>
        <taxon>Metamonada</taxon>
        <taxon>Diplomonadida</taxon>
        <taxon>Hexamitidae</taxon>
        <taxon>Giardiinae</taxon>
        <taxon>Giardia</taxon>
    </lineage>
</organism>
<sequence length="176" mass="20646">MGKGCRHPTYIKIRSKRQDVTKAMEKSAQALKEGNTNFTKQLLENHRAKKQIQAQMKLQQIQDASQAIQELLPTKAPPEKSKEEMYKANQERLKELAEIQPTSYEHAIKLSEERRRRIALEKERIAAENQTIKEKREMRNRARKARFKFTIKGQPVMEAYIASLLKQIEKSQKEQE</sequence>
<keyword evidence="1" id="KW-0175">Coiled coil</keyword>
<reference evidence="2 3" key="1">
    <citation type="journal article" date="2015" name="Mol. Biochem. Parasitol.">
        <title>Identification of polymorphic genes for use in assemblage B genotyping assays through comparative genomics of multiple assemblage B Giardia duodenalis isolates.</title>
        <authorList>
            <person name="Wielinga C."/>
            <person name="Thompson R.C."/>
            <person name="Monis P."/>
            <person name="Ryan U."/>
        </authorList>
    </citation>
    <scope>NUCLEOTIDE SEQUENCE [LARGE SCALE GENOMIC DNA]</scope>
    <source>
        <strain evidence="2 3">BAH15c1</strain>
    </source>
</reference>
<comment type="caution">
    <text evidence="2">The sequence shown here is derived from an EMBL/GenBank/DDBJ whole genome shotgun (WGS) entry which is preliminary data.</text>
</comment>
<evidence type="ECO:0000313" key="3">
    <source>
        <dbReference type="Proteomes" id="UP000070089"/>
    </source>
</evidence>
<evidence type="ECO:0000256" key="1">
    <source>
        <dbReference type="SAM" id="Coils"/>
    </source>
</evidence>